<evidence type="ECO:0000256" key="3">
    <source>
        <dbReference type="SAM" id="MobiDB-lite"/>
    </source>
</evidence>
<reference evidence="5" key="1">
    <citation type="journal article" date="2020" name="Nat. Ecol. Evol.">
        <title>Deeply conserved synteny resolves early events in vertebrate evolution.</title>
        <authorList>
            <person name="Simakov O."/>
            <person name="Marletaz F."/>
            <person name="Yue J.X."/>
            <person name="O'Connell B."/>
            <person name="Jenkins J."/>
            <person name="Brandt A."/>
            <person name="Calef R."/>
            <person name="Tung C.H."/>
            <person name="Huang T.K."/>
            <person name="Schmutz J."/>
            <person name="Satoh N."/>
            <person name="Yu J.K."/>
            <person name="Putnam N.H."/>
            <person name="Green R.E."/>
            <person name="Rokhsar D.S."/>
        </authorList>
    </citation>
    <scope>NUCLEOTIDE SEQUENCE [LARGE SCALE GENOMIC DNA]</scope>
    <source>
        <strain evidence="5">S238N-H82</strain>
    </source>
</reference>
<dbReference type="RefSeq" id="XP_035677310.1">
    <property type="nucleotide sequence ID" value="XM_035821417.1"/>
</dbReference>
<evidence type="ECO:0000256" key="2">
    <source>
        <dbReference type="PROSITE-ProRule" id="PRU00191"/>
    </source>
</evidence>
<dbReference type="Proteomes" id="UP000001554">
    <property type="component" value="Chromosome 5"/>
</dbReference>
<feature type="region of interest" description="Disordered" evidence="3">
    <location>
        <begin position="191"/>
        <end position="226"/>
    </location>
</feature>
<dbReference type="FunFam" id="1.10.10.10:FF:000983">
    <property type="entry name" value="Uncharacterized protein"/>
    <property type="match status" value="1"/>
</dbReference>
<dbReference type="AlphaFoldDB" id="A0A9J7L852"/>
<dbReference type="Gene3D" id="3.30.70.1390">
    <property type="entry name" value="ROC domain from the Parkinson's disease-associated leucine-rich repeat kinase 2"/>
    <property type="match status" value="1"/>
</dbReference>
<reference evidence="6" key="2">
    <citation type="submission" date="2025-08" db="UniProtKB">
        <authorList>
            <consortium name="RefSeq"/>
        </authorList>
    </citation>
    <scope>IDENTIFICATION</scope>
    <source>
        <strain evidence="6">S238N-H82</strain>
        <tissue evidence="6">Testes</tissue>
    </source>
</reference>
<accession>A0A9J7L852</accession>
<name>A0A9J7L852_BRAFL</name>
<dbReference type="SUPFAM" id="SSF52540">
    <property type="entry name" value="P-loop containing nucleoside triphosphate hydrolases"/>
    <property type="match status" value="1"/>
</dbReference>
<feature type="domain" description="SH2" evidence="4">
    <location>
        <begin position="1"/>
        <end position="86"/>
    </location>
</feature>
<keyword evidence="5" id="KW-1185">Reference proteome</keyword>
<gene>
    <name evidence="6" type="primary">LOC118416326</name>
</gene>
<organism evidence="5 6">
    <name type="scientific">Branchiostoma floridae</name>
    <name type="common">Florida lancelet</name>
    <name type="synonym">Amphioxus</name>
    <dbReference type="NCBI Taxonomy" id="7739"/>
    <lineage>
        <taxon>Eukaryota</taxon>
        <taxon>Metazoa</taxon>
        <taxon>Chordata</taxon>
        <taxon>Cephalochordata</taxon>
        <taxon>Leptocardii</taxon>
        <taxon>Amphioxiformes</taxon>
        <taxon>Branchiostomatidae</taxon>
        <taxon>Branchiostoma</taxon>
    </lineage>
</organism>
<feature type="compositionally biased region" description="Polar residues" evidence="3">
    <location>
        <begin position="191"/>
        <end position="203"/>
    </location>
</feature>
<dbReference type="SUPFAM" id="SSF55550">
    <property type="entry name" value="SH2 domain"/>
    <property type="match status" value="1"/>
</dbReference>
<dbReference type="InterPro" id="IPR027417">
    <property type="entry name" value="P-loop_NTPase"/>
</dbReference>
<proteinExistence type="predicted"/>
<dbReference type="GeneID" id="118416326"/>
<dbReference type="KEGG" id="bfo:118416326"/>
<evidence type="ECO:0000313" key="5">
    <source>
        <dbReference type="Proteomes" id="UP000001554"/>
    </source>
</evidence>
<sequence length="758" mass="87083">MITREQSEALLNPPEDGMFLVRESTNYPGDYTLCVSFAGKVEYYRVISKNNRFTIDEEIDFDNLKELVKHYKKDADGLSTRLRKPALKKELQGHPDVPVEVLLRGPEMAKLYSQARQQGSLPVHSTRVPVVGQFRSGKSCFIKRLMGETVRKDEEEPITDGIHIISDVQTKTWKKSPEEIDELAGPLLQTETSTGQEKGQQTLPDLPSTEHQEQSQPGILSKEHQERPLLDLPSKQQTNIEDSLSKGTSGKLKQIVIPDNLLESAKRMLKAGITQDELGTATNPRLSFWDFGGQATYYGTHHCFITPRGVYILVMSLLQKLSDPVPDQDYMASVDNLRTGGDYLDHWLNSVHSHTQHNRERPPVIIVLTHKDMVSKEYIKKYKEEVRSHIEGKAAGKLVMPEIFEVDNTTEDAAVDKIRDYIRQVARDLPHMGEEIPISWLHLNSRLKTKRKEGDPFCTFQEVVELARDPDINITDRHTLTMVLTFFHDRGDIIFFDEPSLSDDVTLQPQVMIDAFKTIITVREYQLDRDMDPDMRKMWEQLEQEGVLSDKLLTRIWEKKDQQLEKPFLLPHKSFLKVLMEKFYLICNATPVGDARKEAQQKEIYFVPALLSCKRDNAKLHPRNMHVCPQALYFVFSEKFLPSGMFCRLQALCVRRFGLKESCVFAGCARFPTDKEQETFVITKVNHYLKVELLSSSKVFTEGLRVRKFLSSALFEIKEKWIQCIQYKLFCRIKQKGKCEPVFWALPTGDGPVEQDSG</sequence>
<dbReference type="Pfam" id="PF16095">
    <property type="entry name" value="COR-A"/>
    <property type="match status" value="1"/>
</dbReference>
<keyword evidence="2" id="KW-0727">SH2 domain</keyword>
<dbReference type="Gene3D" id="3.40.50.300">
    <property type="entry name" value="P-loop containing nucleotide triphosphate hydrolases"/>
    <property type="match status" value="1"/>
</dbReference>
<keyword evidence="1" id="KW-0677">Repeat</keyword>
<dbReference type="PROSITE" id="PS50001">
    <property type="entry name" value="SH2"/>
    <property type="match status" value="1"/>
</dbReference>
<dbReference type="OrthoDB" id="5962960at2759"/>
<dbReference type="SMART" id="SM00252">
    <property type="entry name" value="SH2"/>
    <property type="match status" value="1"/>
</dbReference>
<dbReference type="InterPro" id="IPR032171">
    <property type="entry name" value="COR-A"/>
</dbReference>
<protein>
    <submittedName>
        <fullName evidence="6">Uncharacterized protein LOC118416326</fullName>
    </submittedName>
</protein>
<dbReference type="Pfam" id="PF00017">
    <property type="entry name" value="SH2"/>
    <property type="match status" value="1"/>
</dbReference>
<dbReference type="InterPro" id="IPR036860">
    <property type="entry name" value="SH2_dom_sf"/>
</dbReference>
<evidence type="ECO:0000259" key="4">
    <source>
        <dbReference type="PROSITE" id="PS50001"/>
    </source>
</evidence>
<evidence type="ECO:0000256" key="1">
    <source>
        <dbReference type="ARBA" id="ARBA00022737"/>
    </source>
</evidence>
<dbReference type="PANTHER" id="PTHR14389:SF3">
    <property type="entry name" value="PROTEIN FAM111A-LIKE"/>
    <property type="match status" value="1"/>
</dbReference>
<dbReference type="OMA" id="YKATESH"/>
<dbReference type="InterPro" id="IPR000980">
    <property type="entry name" value="SH2"/>
</dbReference>
<evidence type="ECO:0000313" key="6">
    <source>
        <dbReference type="RefSeq" id="XP_035677310.1"/>
    </source>
</evidence>
<dbReference type="PRINTS" id="PR00401">
    <property type="entry name" value="SH2DOMAIN"/>
</dbReference>
<dbReference type="Gene3D" id="3.30.505.10">
    <property type="entry name" value="SH2 domain"/>
    <property type="match status" value="1"/>
</dbReference>
<dbReference type="InterPro" id="IPR036388">
    <property type="entry name" value="WH-like_DNA-bd_sf"/>
</dbReference>
<dbReference type="PANTHER" id="PTHR14389">
    <property type="entry name" value="SI:CH1073-475A24.1"/>
    <property type="match status" value="1"/>
</dbReference>
<dbReference type="Gene3D" id="1.10.10.10">
    <property type="entry name" value="Winged helix-like DNA-binding domain superfamily/Winged helix DNA-binding domain"/>
    <property type="match status" value="1"/>
</dbReference>